<reference evidence="1" key="2">
    <citation type="submission" date="2020-01" db="EMBL/GenBank/DDBJ databases">
        <authorList>
            <consortium name="NCBI Pathogen Detection Project"/>
        </authorList>
    </citation>
    <scope>NUCLEOTIDE SEQUENCE</scope>
    <source>
        <strain evidence="1">OLC2673_Aeromonas</strain>
    </source>
</reference>
<name>A0AAD3UBU3_AERHY</name>
<dbReference type="Pfam" id="PF19842">
    <property type="entry name" value="YqeC"/>
    <property type="match status" value="1"/>
</dbReference>
<dbReference type="EMBL" id="DACTUL010000019">
    <property type="protein sequence ID" value="HAT6344863.1"/>
    <property type="molecule type" value="Genomic_DNA"/>
</dbReference>
<dbReference type="Proteomes" id="UP000859505">
    <property type="component" value="Unassembled WGS sequence"/>
</dbReference>
<gene>
    <name evidence="1" type="primary">yqeC</name>
    <name evidence="1" type="ORF">JAJ28_002611</name>
</gene>
<sequence length="282" mass="30846">MAISSPILLTSPNIESVLNPLTENIDGHTTLISLCGAGGKTSTLFWLADYFHQQGKKVLLTTSTRMFLPAPSSRRTLLIEADPIRQLTRCQALPDEPMQLVLFSHLDRASGKAVGPSPQQIDLLKGQQRFDIILVEADGAHHKLLKAPALHEPCIPQHSDWVIALVGGAMVGASAGPAQIHRWAEFQALCGIAAGEPLDWALFDRLIAHPEGAFKGTPPGARRVWFINGDYQNEQQWLPALINLLQRHPELHAIWQGAVREPGAIHHVCCRPAPEAAQSLTR</sequence>
<proteinExistence type="predicted"/>
<accession>A0AAD3UBU3</accession>
<reference evidence="1" key="1">
    <citation type="journal article" date="2018" name="Genome Biol.">
        <title>SKESA: strategic k-mer extension for scrupulous assemblies.</title>
        <authorList>
            <person name="Souvorov A."/>
            <person name="Agarwala R."/>
            <person name="Lipman D.J."/>
        </authorList>
    </citation>
    <scope>NUCLEOTIDE SEQUENCE</scope>
    <source>
        <strain evidence="1">OLC2673_Aeromonas</strain>
    </source>
</reference>
<evidence type="ECO:0000313" key="1">
    <source>
        <dbReference type="EMBL" id="HAT6344863.1"/>
    </source>
</evidence>
<evidence type="ECO:0000313" key="2">
    <source>
        <dbReference type="Proteomes" id="UP000859505"/>
    </source>
</evidence>
<dbReference type="RefSeq" id="WP_386889373.1">
    <property type="nucleotide sequence ID" value="NZ_JBHZQS010000002.1"/>
</dbReference>
<protein>
    <submittedName>
        <fullName evidence="1">Selenium-dependent hydroxylase accessory protein YqeC</fullName>
    </submittedName>
</protein>
<organism evidence="1 2">
    <name type="scientific">Aeromonas hydrophila</name>
    <dbReference type="NCBI Taxonomy" id="644"/>
    <lineage>
        <taxon>Bacteria</taxon>
        <taxon>Pseudomonadati</taxon>
        <taxon>Pseudomonadota</taxon>
        <taxon>Gammaproteobacteria</taxon>
        <taxon>Aeromonadales</taxon>
        <taxon>Aeromonadaceae</taxon>
        <taxon>Aeromonas</taxon>
    </lineage>
</organism>
<dbReference type="InterPro" id="IPR017587">
    <property type="entry name" value="YqeC"/>
</dbReference>
<dbReference type="NCBIfam" id="TIGR03172">
    <property type="entry name" value="selenium cofactor biosynthesis protein YqeC"/>
    <property type="match status" value="1"/>
</dbReference>
<comment type="caution">
    <text evidence="1">The sequence shown here is derived from an EMBL/GenBank/DDBJ whole genome shotgun (WGS) entry which is preliminary data.</text>
</comment>
<dbReference type="AlphaFoldDB" id="A0AAD3UBU3"/>